<reference evidence="1 2" key="1">
    <citation type="submission" date="2020-08" db="EMBL/GenBank/DDBJ databases">
        <authorList>
            <person name="Liu C."/>
            <person name="Sun Q."/>
        </authorList>
    </citation>
    <scope>NUCLEOTIDE SEQUENCE [LARGE SCALE GENOMIC DNA]</scope>
    <source>
        <strain evidence="1 2">NSJ-62</strain>
    </source>
</reference>
<name>A0A7G9B8K3_9FIRM</name>
<proteinExistence type="predicted"/>
<evidence type="ECO:0000313" key="2">
    <source>
        <dbReference type="Proteomes" id="UP000515960"/>
    </source>
</evidence>
<evidence type="ECO:0000313" key="1">
    <source>
        <dbReference type="EMBL" id="QNL45884.1"/>
    </source>
</evidence>
<dbReference type="InterPro" id="IPR021219">
    <property type="entry name" value="DUF2703"/>
</dbReference>
<sequence length="190" mass="20911">MYGRDHPCWLLVQCVPVPVTLIGEVIFVSKSVKIEYLFLDLQTCDRCIGTDRILDEVVETITPVLALAGYQVEYQKIEMSTAELAEKYRFQSSPTIRVNGQDICTAVKESECGCCNQISGTAVDCRVFEYEGSVYEVPPKAMLVEAILHTVFAPDDAPCCNGYTLPENLKLFFTGEASKNGSCCCSSGCC</sequence>
<accession>A0A7G9B8K3</accession>
<dbReference type="KEGG" id="ohi:H8790_10050"/>
<dbReference type="EMBL" id="CP060490">
    <property type="protein sequence ID" value="QNL45884.1"/>
    <property type="molecule type" value="Genomic_DNA"/>
</dbReference>
<protein>
    <submittedName>
        <fullName evidence="1">DUF2703 domain-containing protein</fullName>
    </submittedName>
</protein>
<keyword evidence="2" id="KW-1185">Reference proteome</keyword>
<dbReference type="AlphaFoldDB" id="A0A7G9B8K3"/>
<dbReference type="Pfam" id="PF10865">
    <property type="entry name" value="DUF2703"/>
    <property type="match status" value="1"/>
</dbReference>
<dbReference type="Proteomes" id="UP000515960">
    <property type="component" value="Chromosome"/>
</dbReference>
<organism evidence="1 2">
    <name type="scientific">Oscillibacter hominis</name>
    <dbReference type="NCBI Taxonomy" id="2763056"/>
    <lineage>
        <taxon>Bacteria</taxon>
        <taxon>Bacillati</taxon>
        <taxon>Bacillota</taxon>
        <taxon>Clostridia</taxon>
        <taxon>Eubacteriales</taxon>
        <taxon>Oscillospiraceae</taxon>
        <taxon>Oscillibacter</taxon>
    </lineage>
</organism>
<gene>
    <name evidence="1" type="ORF">H8790_10050</name>
</gene>